<gene>
    <name evidence="2" type="ORF">DVH24_015617</name>
</gene>
<feature type="compositionally biased region" description="Polar residues" evidence="1">
    <location>
        <begin position="38"/>
        <end position="51"/>
    </location>
</feature>
<evidence type="ECO:0000256" key="1">
    <source>
        <dbReference type="SAM" id="MobiDB-lite"/>
    </source>
</evidence>
<comment type="caution">
    <text evidence="2">The sequence shown here is derived from an EMBL/GenBank/DDBJ whole genome shotgun (WGS) entry which is preliminary data.</text>
</comment>
<feature type="region of interest" description="Disordered" evidence="1">
    <location>
        <begin position="1"/>
        <end position="62"/>
    </location>
</feature>
<name>A0A498HN68_MALDO</name>
<dbReference type="AlphaFoldDB" id="A0A498HN68"/>
<feature type="compositionally biased region" description="Acidic residues" evidence="1">
    <location>
        <begin position="23"/>
        <end position="37"/>
    </location>
</feature>
<dbReference type="EMBL" id="RDQH01000342">
    <property type="protein sequence ID" value="RXH70995.1"/>
    <property type="molecule type" value="Genomic_DNA"/>
</dbReference>
<proteinExistence type="predicted"/>
<evidence type="ECO:0000313" key="2">
    <source>
        <dbReference type="EMBL" id="RXH70995.1"/>
    </source>
</evidence>
<organism evidence="2 3">
    <name type="scientific">Malus domestica</name>
    <name type="common">Apple</name>
    <name type="synonym">Pyrus malus</name>
    <dbReference type="NCBI Taxonomy" id="3750"/>
    <lineage>
        <taxon>Eukaryota</taxon>
        <taxon>Viridiplantae</taxon>
        <taxon>Streptophyta</taxon>
        <taxon>Embryophyta</taxon>
        <taxon>Tracheophyta</taxon>
        <taxon>Spermatophyta</taxon>
        <taxon>Magnoliopsida</taxon>
        <taxon>eudicotyledons</taxon>
        <taxon>Gunneridae</taxon>
        <taxon>Pentapetalae</taxon>
        <taxon>rosids</taxon>
        <taxon>fabids</taxon>
        <taxon>Rosales</taxon>
        <taxon>Rosaceae</taxon>
        <taxon>Amygdaloideae</taxon>
        <taxon>Maleae</taxon>
        <taxon>Malus</taxon>
    </lineage>
</organism>
<protein>
    <submittedName>
        <fullName evidence="2">Uncharacterized protein</fullName>
    </submittedName>
</protein>
<evidence type="ECO:0000313" key="3">
    <source>
        <dbReference type="Proteomes" id="UP000290289"/>
    </source>
</evidence>
<keyword evidence="3" id="KW-1185">Reference proteome</keyword>
<sequence>MNPDRTWNGDAEVKFTERHTKEDEEEVCEGEMQDEELQQQSRGTSAAQRRGTSAAEKKKRKD</sequence>
<feature type="compositionally biased region" description="Basic and acidic residues" evidence="1">
    <location>
        <begin position="11"/>
        <end position="22"/>
    </location>
</feature>
<accession>A0A498HN68</accession>
<reference evidence="2 3" key="1">
    <citation type="submission" date="2018-10" db="EMBL/GenBank/DDBJ databases">
        <title>A high-quality apple genome assembly.</title>
        <authorList>
            <person name="Hu J."/>
        </authorList>
    </citation>
    <scope>NUCLEOTIDE SEQUENCE [LARGE SCALE GENOMIC DNA]</scope>
    <source>
        <strain evidence="3">cv. HFTH1</strain>
        <tissue evidence="2">Young leaf</tissue>
    </source>
</reference>
<dbReference type="Proteomes" id="UP000290289">
    <property type="component" value="Chromosome 16"/>
</dbReference>